<dbReference type="GO" id="GO:0046872">
    <property type="term" value="F:metal ion binding"/>
    <property type="evidence" value="ECO:0007669"/>
    <property type="project" value="UniProtKB-KW"/>
</dbReference>
<evidence type="ECO:0000256" key="5">
    <source>
        <dbReference type="ARBA" id="ARBA00022722"/>
    </source>
</evidence>
<evidence type="ECO:0000313" key="16">
    <source>
        <dbReference type="EMBL" id="TKR65706.1"/>
    </source>
</evidence>
<feature type="region of interest" description="Disordered" evidence="13">
    <location>
        <begin position="514"/>
        <end position="553"/>
    </location>
</feature>
<dbReference type="InterPro" id="IPR029060">
    <property type="entry name" value="PIN-like_dom_sf"/>
</dbReference>
<evidence type="ECO:0000256" key="9">
    <source>
        <dbReference type="ARBA" id="ARBA00022801"/>
    </source>
</evidence>
<dbReference type="Gene3D" id="1.10.150.20">
    <property type="entry name" value="5' to 3' exonuclease, C-terminal subdomain"/>
    <property type="match status" value="1"/>
</dbReference>
<dbReference type="FunFam" id="1.10.150.20:FF:000050">
    <property type="entry name" value="DNA repair protein UVH3"/>
    <property type="match status" value="1"/>
</dbReference>
<reference evidence="16" key="1">
    <citation type="submission" date="2018-10" db="EMBL/GenBank/DDBJ databases">
        <title>Population genomic analysis revealed the cold adaptation of white poplar.</title>
        <authorList>
            <person name="Liu Y.-J."/>
        </authorList>
    </citation>
    <scope>NUCLEOTIDE SEQUENCE [LARGE SCALE GENOMIC DNA]</scope>
    <source>
        <strain evidence="16">PAL-ZL1</strain>
    </source>
</reference>
<comment type="caution">
    <text evidence="16">The sequence shown here is derived from an EMBL/GenBank/DDBJ whole genome shotgun (WGS) entry which is preliminary data.</text>
</comment>
<keyword evidence="8" id="KW-0227">DNA damage</keyword>
<dbReference type="SMART" id="SM00485">
    <property type="entry name" value="XPGN"/>
    <property type="match status" value="1"/>
</dbReference>
<dbReference type="Pfam" id="PF00867">
    <property type="entry name" value="XPG_I"/>
    <property type="match status" value="1"/>
</dbReference>
<feature type="compositionally biased region" description="Polar residues" evidence="13">
    <location>
        <begin position="1226"/>
        <end position="1236"/>
    </location>
</feature>
<dbReference type="FunFam" id="3.40.50.1010:FF:000029">
    <property type="entry name" value="DNA repair protein UVH3"/>
    <property type="match status" value="1"/>
</dbReference>
<feature type="region of interest" description="Disordered" evidence="13">
    <location>
        <begin position="1374"/>
        <end position="1482"/>
    </location>
</feature>
<dbReference type="GO" id="GO:0004520">
    <property type="term" value="F:DNA endonuclease activity"/>
    <property type="evidence" value="ECO:0007669"/>
    <property type="project" value="TreeGrafter"/>
</dbReference>
<sequence length="1735" mass="192304">MGVQGLWDLLAPVGRRVSVETLAGKKLAIDASIWLVQFMKAMRDDKGEMVRNAHLLGFFRRICKLLYLRTKPVFVFDGATPALKRRTVIARRRLRENAQAKIRKTAEKLLLNQLKSMRLKELAKDLEKQNAANKKGKQTKILEENKRVLSEPEKLDEMLAASIAAEEGGSLDNNASTSAAAAAAVEDMDSDGDGDEEMILPPMNEVEDPAVLAALPPLIQLDLLMRERSFAEKGKSNQDKQLENQNDKHENNAKGKEIFSDHTEFEGSNMGRDHVAAESYNQEKLDEMLAASMVAEEEGSDEDEEMILPHGKVDPAVLAALPPSMQLDLLVQMREKLIAENRQRYQKVKKVPEKFSELQIQAYLKTVAFRREIDQVQKAAAGNDVGGVQASRIASDANREFIFSSSFSGDKELLTTAGVKRRKGHEQQKEPVKQPSSDFVAGVASICKSNTVTGFSQDESSSTFDDDVETYLDERGHMRVSRVRAMGMRMTRDLQRNLDLMKEIEKEKMLSIKTPSTRSVHDRNKIGTPRCFPNENHNGESSHGIDGNSTNLNKMNEQSLLSNETSVQISFEVGDESKHFSSDDEVFASLVAEKPVKISSAGNSTSRRYSDDSAFDSDWEEGIVEGKANSSPNDVELRTKPSLKASNVSDDSEVEWMEGDSDIHDNSSYLAESKRKLVSKGTLEEEAAYQDAIRRSLNDLVVEKFIQSQSNPENIKISGENVRNDSEVEWVEVDVDVHDKSSYPAKSRNQVSGGSIEDEAGLQEAIIRSLSDLGSEKSIHSESDPRNVKSSRGHAYEGVGFLDQEDNSSAMLRKDATQQSKSISEILGFENLGDAGEVNISQAFPSVGSQLKSSKAYNPDDVVMLINESRESYVHSNPARISQDVDKRENECRGMPSIESIGPLEAKENHLNLEPASDIENGGLSASQEKYSRDGSHTAIVASTYLPLTELIDDRNDKKAEPSTFIGGEKISSEAEPPCLSVENSFPEDSVNGSDFAEKLDGEKKAEDHHSERECYISKSASMDNENEQVNFTEASLENEMLILDQEYSNLGDEQRKLERNAESVTSEMFAECQELLQMFGLPYIIAPMEAEAQCAYMELANYVDGAVTDDSDVFLFGARNVYKNIFDDRKYVETYFMKDIEKELGLSREKLIRMALLLGSDYTEGVSGIGIVNAIEVVTAFPEEDGLKKFRDWIESPDPAILGKFDVQTGLGARKKESKVGGSEANCTGNGMEGTNPSGLNIPQAHEEKQSADHDQVIKQVFMDKHRNVSKNWHIPSSFPSEAVISAYSCPQVDKSTEPFTWGKPDLHALHRLCWEKFGWNFQKSDELLLPVLKEYNKHETQLRLEAFYSFNERFAKIRSKRIKKAVKGITGNQYSDMMDDPVEEVSKSRTGNLSGKSGDNEPQTHSKRTARNAPGNKSSFLEKSKPKRSRKRTAEEPVFPEVENTEATVRQCSDRGFLRNRKGRGRGQGRGRGRGRGKANLCFEQSDSSSCDVDSGHDEHEVHVYESSGPHELRKSTRLRKPVNYTVDDLEIDDVEKSLDQGDKKGFDKEALHQDFSSAQEARGDGGIGIKDNEQLEVGDSSLQSFSRDYLERGDGFCFDGEEVGLPGVDRNSHFSEVEPSDDHLERGGGFCLDESDAGMDQGTAHSPPATGDLLEDVEHGTEHLKEVGDGGRTSASETELNADSVVAAAHAGGHLRSSVSGPEITKNETGATGGAGSLSAMPYFLKRKRRKM</sequence>
<feature type="compositionally biased region" description="Polar residues" evidence="13">
    <location>
        <begin position="535"/>
        <end position="553"/>
    </location>
</feature>
<feature type="region of interest" description="Disordered" evidence="13">
    <location>
        <begin position="232"/>
        <end position="254"/>
    </location>
</feature>
<keyword evidence="5" id="KW-0540">Nuclease</keyword>
<dbReference type="InterPro" id="IPR001044">
    <property type="entry name" value="XPG/Rad2_eukaryotes"/>
</dbReference>
<dbReference type="GO" id="GO:0005634">
    <property type="term" value="C:nucleus"/>
    <property type="evidence" value="ECO:0007669"/>
    <property type="project" value="UniProtKB-SubCell"/>
</dbReference>
<feature type="compositionally biased region" description="Basic residues" evidence="13">
    <location>
        <begin position="1460"/>
        <end position="1479"/>
    </location>
</feature>
<dbReference type="PANTHER" id="PTHR16171:SF7">
    <property type="entry name" value="DNA REPAIR PROTEIN RAD2"/>
    <property type="match status" value="1"/>
</dbReference>
<evidence type="ECO:0000256" key="11">
    <source>
        <dbReference type="ARBA" id="ARBA00023204"/>
    </source>
</evidence>
<dbReference type="InterPro" id="IPR036279">
    <property type="entry name" value="5-3_exonuclease_C_sf"/>
</dbReference>
<feature type="compositionally biased region" description="Polar residues" evidence="13">
    <location>
        <begin position="1390"/>
        <end position="1399"/>
    </location>
</feature>
<evidence type="ECO:0000256" key="3">
    <source>
        <dbReference type="ARBA" id="ARBA00005283"/>
    </source>
</evidence>
<proteinExistence type="inferred from homology"/>
<keyword evidence="6" id="KW-0479">Metal-binding</keyword>
<dbReference type="SUPFAM" id="SSF47807">
    <property type="entry name" value="5' to 3' exonuclease, C-terminal subdomain"/>
    <property type="match status" value="1"/>
</dbReference>
<dbReference type="PANTHER" id="PTHR16171">
    <property type="entry name" value="DNA REPAIR PROTEIN COMPLEMENTING XP-G CELLS-RELATED"/>
    <property type="match status" value="1"/>
</dbReference>
<keyword evidence="9" id="KW-0378">Hydrolase</keyword>
<dbReference type="STRING" id="43335.A0A4U5M9K6"/>
<dbReference type="Gene3D" id="6.10.250.1630">
    <property type="match status" value="1"/>
</dbReference>
<feature type="compositionally biased region" description="Basic and acidic residues" evidence="13">
    <location>
        <begin position="774"/>
        <end position="787"/>
    </location>
</feature>
<evidence type="ECO:0000256" key="13">
    <source>
        <dbReference type="SAM" id="MobiDB-lite"/>
    </source>
</evidence>
<dbReference type="PROSITE" id="PS00841">
    <property type="entry name" value="XPG_1"/>
    <property type="match status" value="1"/>
</dbReference>
<dbReference type="SMART" id="SM00484">
    <property type="entry name" value="XPGI"/>
    <property type="match status" value="1"/>
</dbReference>
<dbReference type="CDD" id="cd09904">
    <property type="entry name" value="H3TH_XPG"/>
    <property type="match status" value="1"/>
</dbReference>
<feature type="compositionally biased region" description="Basic and acidic residues" evidence="13">
    <location>
        <begin position="1619"/>
        <end position="1629"/>
    </location>
</feature>
<dbReference type="InterPro" id="IPR008918">
    <property type="entry name" value="HhH2"/>
</dbReference>
<dbReference type="Pfam" id="PF00752">
    <property type="entry name" value="XPG_N"/>
    <property type="match status" value="1"/>
</dbReference>
<keyword evidence="12" id="KW-0539">Nucleus</keyword>
<evidence type="ECO:0000259" key="15">
    <source>
        <dbReference type="SMART" id="SM00485"/>
    </source>
</evidence>
<dbReference type="InterPro" id="IPR025527">
    <property type="entry name" value="HUWE1/Rev1_UBM"/>
</dbReference>
<keyword evidence="7" id="KW-0255">Endonuclease</keyword>
<dbReference type="InterPro" id="IPR006085">
    <property type="entry name" value="XPG_DNA_repair_N"/>
</dbReference>
<dbReference type="GO" id="GO:0006289">
    <property type="term" value="P:nucleotide-excision repair"/>
    <property type="evidence" value="ECO:0007669"/>
    <property type="project" value="InterPro"/>
</dbReference>
<feature type="region of interest" description="Disordered" evidence="13">
    <location>
        <begin position="1696"/>
        <end position="1735"/>
    </location>
</feature>
<evidence type="ECO:0000256" key="10">
    <source>
        <dbReference type="ARBA" id="ARBA00022842"/>
    </source>
</evidence>
<dbReference type="GO" id="GO:0016740">
    <property type="term" value="F:transferase activity"/>
    <property type="evidence" value="ECO:0007669"/>
    <property type="project" value="UniProtKB-KW"/>
</dbReference>
<feature type="domain" description="XPG N-terminal" evidence="15">
    <location>
        <begin position="1"/>
        <end position="98"/>
    </location>
</feature>
<keyword evidence="4" id="KW-0808">Transferase</keyword>
<comment type="cofactor">
    <cofactor evidence="1">
        <name>Mg(2+)</name>
        <dbReference type="ChEBI" id="CHEBI:18420"/>
    </cofactor>
</comment>
<feature type="region of interest" description="Disordered" evidence="13">
    <location>
        <begin position="169"/>
        <end position="197"/>
    </location>
</feature>
<feature type="compositionally biased region" description="Low complexity" evidence="13">
    <location>
        <begin position="175"/>
        <end position="184"/>
    </location>
</feature>
<feature type="region of interest" description="Disordered" evidence="13">
    <location>
        <begin position="1619"/>
        <end position="1657"/>
    </location>
</feature>
<organism evidence="16">
    <name type="scientific">Populus alba</name>
    <name type="common">White poplar</name>
    <dbReference type="NCBI Taxonomy" id="43335"/>
    <lineage>
        <taxon>Eukaryota</taxon>
        <taxon>Viridiplantae</taxon>
        <taxon>Streptophyta</taxon>
        <taxon>Embryophyta</taxon>
        <taxon>Tracheophyta</taxon>
        <taxon>Spermatophyta</taxon>
        <taxon>Magnoliopsida</taxon>
        <taxon>eudicotyledons</taxon>
        <taxon>Gunneridae</taxon>
        <taxon>Pentapetalae</taxon>
        <taxon>rosids</taxon>
        <taxon>fabids</taxon>
        <taxon>Malpighiales</taxon>
        <taxon>Salicaceae</taxon>
        <taxon>Saliceae</taxon>
        <taxon>Populus</taxon>
    </lineage>
</organism>
<dbReference type="SMART" id="SM00279">
    <property type="entry name" value="HhH2"/>
    <property type="match status" value="1"/>
</dbReference>
<feature type="domain" description="XPG-I" evidence="14">
    <location>
        <begin position="1078"/>
        <end position="1147"/>
    </location>
</feature>
<dbReference type="Pfam" id="PF14377">
    <property type="entry name" value="UBM"/>
    <property type="match status" value="2"/>
</dbReference>
<dbReference type="InterPro" id="IPR019974">
    <property type="entry name" value="XPG_CS"/>
</dbReference>
<feature type="region of interest" description="Disordered" evidence="13">
    <location>
        <begin position="959"/>
        <end position="1011"/>
    </location>
</feature>
<evidence type="ECO:0000256" key="1">
    <source>
        <dbReference type="ARBA" id="ARBA00001946"/>
    </source>
</evidence>
<comment type="similarity">
    <text evidence="3">Belongs to the XPG/RAD2 endonuclease family. XPG subfamily.</text>
</comment>
<evidence type="ECO:0000256" key="2">
    <source>
        <dbReference type="ARBA" id="ARBA00004123"/>
    </source>
</evidence>
<dbReference type="EMBL" id="RCHU01001250">
    <property type="protein sequence ID" value="TKR65706.1"/>
    <property type="molecule type" value="Genomic_DNA"/>
</dbReference>
<evidence type="ECO:0000256" key="6">
    <source>
        <dbReference type="ARBA" id="ARBA00022723"/>
    </source>
</evidence>
<dbReference type="FunFam" id="3.40.50.1010:FF:000031">
    <property type="entry name" value="DNA repair protein UVH3"/>
    <property type="match status" value="1"/>
</dbReference>
<dbReference type="PROSITE" id="PS00842">
    <property type="entry name" value="XPG_2"/>
    <property type="match status" value="1"/>
</dbReference>
<dbReference type="PRINTS" id="PR00066">
    <property type="entry name" value="XRODRMPGMNTG"/>
</dbReference>
<dbReference type="PRINTS" id="PR00853">
    <property type="entry name" value="XPGRADSUPER"/>
</dbReference>
<feature type="region of interest" description="Disordered" evidence="13">
    <location>
        <begin position="1217"/>
        <end position="1236"/>
    </location>
</feature>
<feature type="region of interest" description="Disordered" evidence="13">
    <location>
        <begin position="773"/>
        <end position="792"/>
    </location>
</feature>
<protein>
    <submittedName>
        <fullName evidence="16">DNA repair protein UVH3 isoform X1</fullName>
    </submittedName>
</protein>
<keyword evidence="10" id="KW-0460">Magnesium</keyword>
<dbReference type="GO" id="GO:0003697">
    <property type="term" value="F:single-stranded DNA binding"/>
    <property type="evidence" value="ECO:0007669"/>
    <property type="project" value="InterPro"/>
</dbReference>
<dbReference type="SUPFAM" id="SSF88723">
    <property type="entry name" value="PIN domain-like"/>
    <property type="match status" value="1"/>
</dbReference>
<comment type="subcellular location">
    <subcellularLocation>
        <location evidence="2">Nucleus</location>
    </subcellularLocation>
</comment>
<gene>
    <name evidence="16" type="ORF">D5086_0000318840</name>
</gene>
<feature type="compositionally biased region" description="Basic and acidic residues" evidence="13">
    <location>
        <begin position="996"/>
        <end position="1011"/>
    </location>
</feature>
<evidence type="ECO:0000259" key="14">
    <source>
        <dbReference type="SMART" id="SM00484"/>
    </source>
</evidence>
<dbReference type="GO" id="GO:0016788">
    <property type="term" value="F:hydrolase activity, acting on ester bonds"/>
    <property type="evidence" value="ECO:0007669"/>
    <property type="project" value="InterPro"/>
</dbReference>
<evidence type="ECO:0000256" key="8">
    <source>
        <dbReference type="ARBA" id="ARBA00022763"/>
    </source>
</evidence>
<feature type="compositionally biased region" description="Acidic residues" evidence="13">
    <location>
        <begin position="186"/>
        <end position="197"/>
    </location>
</feature>
<keyword evidence="11" id="KW-0234">DNA repair</keyword>
<dbReference type="CDD" id="cd09868">
    <property type="entry name" value="PIN_XPG_RAD2"/>
    <property type="match status" value="2"/>
</dbReference>
<evidence type="ECO:0000256" key="7">
    <source>
        <dbReference type="ARBA" id="ARBA00022759"/>
    </source>
</evidence>
<evidence type="ECO:0000256" key="4">
    <source>
        <dbReference type="ARBA" id="ARBA00022679"/>
    </source>
</evidence>
<accession>A0A4U5M9K6</accession>
<dbReference type="InterPro" id="IPR006084">
    <property type="entry name" value="XPG/Rad2"/>
</dbReference>
<evidence type="ECO:0000256" key="12">
    <source>
        <dbReference type="ARBA" id="ARBA00023242"/>
    </source>
</evidence>
<dbReference type="Gene3D" id="3.40.50.1010">
    <property type="entry name" value="5'-nuclease"/>
    <property type="match status" value="2"/>
</dbReference>
<dbReference type="InterPro" id="IPR006086">
    <property type="entry name" value="XPG-I_dom"/>
</dbReference>
<name>A0A4U5M9K6_POPAL</name>